<evidence type="ECO:0000313" key="2">
    <source>
        <dbReference type="Proteomes" id="UP000070505"/>
    </source>
</evidence>
<evidence type="ECO:0000313" key="1">
    <source>
        <dbReference type="EMBL" id="KXI17312.1"/>
    </source>
</evidence>
<dbReference type="AlphaFoldDB" id="A0A135Z6Q1"/>
<organism evidence="1 2">
    <name type="scientific">Gardnerella vaginalis</name>
    <dbReference type="NCBI Taxonomy" id="2702"/>
    <lineage>
        <taxon>Bacteria</taxon>
        <taxon>Bacillati</taxon>
        <taxon>Actinomycetota</taxon>
        <taxon>Actinomycetes</taxon>
        <taxon>Bifidobacteriales</taxon>
        <taxon>Bifidobacteriaceae</taxon>
        <taxon>Gardnerella</taxon>
    </lineage>
</organism>
<protein>
    <submittedName>
        <fullName evidence="1">Uncharacterized protein</fullName>
    </submittedName>
</protein>
<name>A0A135Z6Q1_GARVA</name>
<proteinExistence type="predicted"/>
<dbReference type="PATRIC" id="fig|2702.101.peg.649"/>
<reference evidence="1 2" key="1">
    <citation type="submission" date="2016-02" db="EMBL/GenBank/DDBJ databases">
        <authorList>
            <person name="Wen L."/>
            <person name="He K."/>
            <person name="Yang H."/>
        </authorList>
    </citation>
    <scope>NUCLEOTIDE SEQUENCE [LARGE SCALE GENOMIC DNA]</scope>
    <source>
        <strain evidence="1 2">CMW7778B</strain>
    </source>
</reference>
<accession>A0A135Z6Q1</accession>
<sequence length="49" mass="5750">MLPRFLNVYVSNLLCVARVWDFSLDRASESRIYLKTLDSHFVIGLQSQF</sequence>
<dbReference type="EMBL" id="LSRC01000026">
    <property type="protein sequence ID" value="KXI17312.1"/>
    <property type="molecule type" value="Genomic_DNA"/>
</dbReference>
<gene>
    <name evidence="1" type="ORF">HMPREF3230_00666</name>
</gene>
<comment type="caution">
    <text evidence="1">The sequence shown here is derived from an EMBL/GenBank/DDBJ whole genome shotgun (WGS) entry which is preliminary data.</text>
</comment>
<dbReference type="Proteomes" id="UP000070505">
    <property type="component" value="Unassembled WGS sequence"/>
</dbReference>